<comment type="caution">
    <text evidence="1">The sequence shown here is derived from an EMBL/GenBank/DDBJ whole genome shotgun (WGS) entry which is preliminary data.</text>
</comment>
<evidence type="ECO:0000313" key="2">
    <source>
        <dbReference type="Proteomes" id="UP000271974"/>
    </source>
</evidence>
<name>A0A3S1A163_ELYCH</name>
<sequence length="218" mass="24223">MKQCRLRQLGAFSPDMQISSGSELRYMTKTGNFCGRSVPQYETFDAWTNFSYRRLDLYECVCVCVSVIVCVCSSKKPISEQNDGKFNEGAGYSYPTYGENFRGSDKTFFTVAWHLPQVFLRNSFVTADNPGKQTQRSSPLAETTKLLAAAYATSECDLETRRSLSSKVNRTYFAAAARGSVENVFNTEPGLEVNQRSEPPEAGVKGQVNAEIPTHLIG</sequence>
<organism evidence="1 2">
    <name type="scientific">Elysia chlorotica</name>
    <name type="common">Eastern emerald elysia</name>
    <name type="synonym">Sea slug</name>
    <dbReference type="NCBI Taxonomy" id="188477"/>
    <lineage>
        <taxon>Eukaryota</taxon>
        <taxon>Metazoa</taxon>
        <taxon>Spiralia</taxon>
        <taxon>Lophotrochozoa</taxon>
        <taxon>Mollusca</taxon>
        <taxon>Gastropoda</taxon>
        <taxon>Heterobranchia</taxon>
        <taxon>Euthyneura</taxon>
        <taxon>Panpulmonata</taxon>
        <taxon>Sacoglossa</taxon>
        <taxon>Placobranchoidea</taxon>
        <taxon>Plakobranchidae</taxon>
        <taxon>Elysia</taxon>
    </lineage>
</organism>
<dbReference type="AlphaFoldDB" id="A0A3S1A163"/>
<keyword evidence="2" id="KW-1185">Reference proteome</keyword>
<dbReference type="Proteomes" id="UP000271974">
    <property type="component" value="Unassembled WGS sequence"/>
</dbReference>
<dbReference type="EMBL" id="RQTK01000016">
    <property type="protein sequence ID" value="RUS91224.1"/>
    <property type="molecule type" value="Genomic_DNA"/>
</dbReference>
<accession>A0A3S1A163</accession>
<reference evidence="1 2" key="1">
    <citation type="submission" date="2019-01" db="EMBL/GenBank/DDBJ databases">
        <title>A draft genome assembly of the solar-powered sea slug Elysia chlorotica.</title>
        <authorList>
            <person name="Cai H."/>
            <person name="Li Q."/>
            <person name="Fang X."/>
            <person name="Li J."/>
            <person name="Curtis N.E."/>
            <person name="Altenburger A."/>
            <person name="Shibata T."/>
            <person name="Feng M."/>
            <person name="Maeda T."/>
            <person name="Schwartz J.A."/>
            <person name="Shigenobu S."/>
            <person name="Lundholm N."/>
            <person name="Nishiyama T."/>
            <person name="Yang H."/>
            <person name="Hasebe M."/>
            <person name="Li S."/>
            <person name="Pierce S.K."/>
            <person name="Wang J."/>
        </authorList>
    </citation>
    <scope>NUCLEOTIDE SEQUENCE [LARGE SCALE GENOMIC DNA]</scope>
    <source>
        <strain evidence="1">EC2010</strain>
        <tissue evidence="1">Whole organism of an adult</tissue>
    </source>
</reference>
<proteinExistence type="predicted"/>
<gene>
    <name evidence="1" type="ORF">EGW08_001030</name>
</gene>
<evidence type="ECO:0000313" key="1">
    <source>
        <dbReference type="EMBL" id="RUS91224.1"/>
    </source>
</evidence>
<protein>
    <submittedName>
        <fullName evidence="1">Uncharacterized protein</fullName>
    </submittedName>
</protein>